<gene>
    <name evidence="10" type="ORF">POLS_LOCUS5039</name>
</gene>
<dbReference type="PANTHER" id="PTHR24305:SF237">
    <property type="entry name" value="CYTOCHROME P450 MONOOXYGENASE ATNE-RELATED"/>
    <property type="match status" value="1"/>
</dbReference>
<dbReference type="InterPro" id="IPR002401">
    <property type="entry name" value="Cyt_P450_E_grp-I"/>
</dbReference>
<evidence type="ECO:0000256" key="2">
    <source>
        <dbReference type="ARBA" id="ARBA00010617"/>
    </source>
</evidence>
<dbReference type="AlphaFoldDB" id="A0A9W4HTC0"/>
<keyword evidence="7 9" id="KW-0503">Monooxygenase</keyword>
<evidence type="ECO:0000256" key="9">
    <source>
        <dbReference type="RuleBase" id="RU000461"/>
    </source>
</evidence>
<dbReference type="InterPro" id="IPR001128">
    <property type="entry name" value="Cyt_P450"/>
</dbReference>
<dbReference type="Gene3D" id="1.10.630.10">
    <property type="entry name" value="Cytochrome P450"/>
    <property type="match status" value="1"/>
</dbReference>
<dbReference type="InterPro" id="IPR036396">
    <property type="entry name" value="Cyt_P450_sf"/>
</dbReference>
<reference evidence="10" key="1">
    <citation type="submission" date="2021-07" db="EMBL/GenBank/DDBJ databases">
        <authorList>
            <person name="Branca A.L. A."/>
        </authorList>
    </citation>
    <scope>NUCLEOTIDE SEQUENCE</scope>
</reference>
<keyword evidence="11" id="KW-1185">Reference proteome</keyword>
<evidence type="ECO:0000256" key="5">
    <source>
        <dbReference type="ARBA" id="ARBA00023002"/>
    </source>
</evidence>
<keyword evidence="4 8" id="KW-0479">Metal-binding</keyword>
<keyword evidence="5 9" id="KW-0560">Oxidoreductase</keyword>
<evidence type="ECO:0000313" key="10">
    <source>
        <dbReference type="EMBL" id="CAG8114051.1"/>
    </source>
</evidence>
<dbReference type="InterPro" id="IPR050121">
    <property type="entry name" value="Cytochrome_P450_monoxygenase"/>
</dbReference>
<dbReference type="PRINTS" id="PR00463">
    <property type="entry name" value="EP450I"/>
</dbReference>
<dbReference type="GO" id="GO:0005506">
    <property type="term" value="F:iron ion binding"/>
    <property type="evidence" value="ECO:0007669"/>
    <property type="project" value="InterPro"/>
</dbReference>
<proteinExistence type="inferred from homology"/>
<evidence type="ECO:0000256" key="4">
    <source>
        <dbReference type="ARBA" id="ARBA00022723"/>
    </source>
</evidence>
<dbReference type="EMBL" id="CAJVOS010000026">
    <property type="protein sequence ID" value="CAG8114051.1"/>
    <property type="molecule type" value="Genomic_DNA"/>
</dbReference>
<sequence length="524" mass="58393">MCGPQVVGYTIYQVYFHPLAQYPGPLIGKFLKMEVVHRALMRSGGDVHLHIRHCHLRYGKKVPEVNFECNGAPFIYHLKRGQTNLGTVFVNVIGSIVRYGPNVLIFNTVEGLKDIYSNSKDIVKDDCYQVLHVGAKSILTETNPKSHTQRAKLIVPGFLSHSINDFEPRIREHVSSLLTALSAASKIEGQSVSWGQPLVMSDWCSYSTLDMITDLVFGRSSNLIGQPELRHIVSDIEGMLEHASFLLHAPFVLLGRIDKLLFKGKIRGTRRYRQMIKLMMQEAGENQIYNRLANHAASNSPSSFALSRTEICSETALLVVAVLFYLAMYKHVYERLRREIHSTFQSLEDIHTGPALQSCTYLDACLKETLRISPGVSSALYRKVGKRGAVIDGHFVPSGCSVATGIYSLHHNESYFPQPDIFIPERWLPGNESNSVSATPAAYVPFSLGSRACLGRNLALRELEIMTSAIVWQFDFKISLSHASLGAGHPLGGSGRTNPMEFQLSDHIVSHKKGPALQLRPRKP</sequence>
<dbReference type="PRINTS" id="PR00385">
    <property type="entry name" value="P450"/>
</dbReference>
<evidence type="ECO:0000256" key="8">
    <source>
        <dbReference type="PIRSR" id="PIRSR602401-1"/>
    </source>
</evidence>
<evidence type="ECO:0000256" key="1">
    <source>
        <dbReference type="ARBA" id="ARBA00001971"/>
    </source>
</evidence>
<dbReference type="InterPro" id="IPR017972">
    <property type="entry name" value="Cyt_P450_CS"/>
</dbReference>
<keyword evidence="3 8" id="KW-0349">Heme</keyword>
<dbReference type="Pfam" id="PF00067">
    <property type="entry name" value="p450"/>
    <property type="match status" value="2"/>
</dbReference>
<dbReference type="OrthoDB" id="1470350at2759"/>
<comment type="caution">
    <text evidence="10">The sequence shown here is derived from an EMBL/GenBank/DDBJ whole genome shotgun (WGS) entry which is preliminary data.</text>
</comment>
<protein>
    <recommendedName>
        <fullName evidence="12">Cytochrome P450</fullName>
    </recommendedName>
</protein>
<evidence type="ECO:0000256" key="7">
    <source>
        <dbReference type="ARBA" id="ARBA00023033"/>
    </source>
</evidence>
<evidence type="ECO:0000256" key="6">
    <source>
        <dbReference type="ARBA" id="ARBA00023004"/>
    </source>
</evidence>
<dbReference type="SUPFAM" id="SSF48264">
    <property type="entry name" value="Cytochrome P450"/>
    <property type="match status" value="1"/>
</dbReference>
<evidence type="ECO:0000313" key="11">
    <source>
        <dbReference type="Proteomes" id="UP001153618"/>
    </source>
</evidence>
<dbReference type="PANTHER" id="PTHR24305">
    <property type="entry name" value="CYTOCHROME P450"/>
    <property type="match status" value="1"/>
</dbReference>
<dbReference type="GO" id="GO:0004497">
    <property type="term" value="F:monooxygenase activity"/>
    <property type="evidence" value="ECO:0007669"/>
    <property type="project" value="UniProtKB-KW"/>
</dbReference>
<comment type="cofactor">
    <cofactor evidence="1 8">
        <name>heme</name>
        <dbReference type="ChEBI" id="CHEBI:30413"/>
    </cofactor>
</comment>
<dbReference type="GO" id="GO:0016705">
    <property type="term" value="F:oxidoreductase activity, acting on paired donors, with incorporation or reduction of molecular oxygen"/>
    <property type="evidence" value="ECO:0007669"/>
    <property type="project" value="InterPro"/>
</dbReference>
<accession>A0A9W4HTC0</accession>
<keyword evidence="6 8" id="KW-0408">Iron</keyword>
<organism evidence="10 11">
    <name type="scientific">Penicillium olsonii</name>
    <dbReference type="NCBI Taxonomy" id="99116"/>
    <lineage>
        <taxon>Eukaryota</taxon>
        <taxon>Fungi</taxon>
        <taxon>Dikarya</taxon>
        <taxon>Ascomycota</taxon>
        <taxon>Pezizomycotina</taxon>
        <taxon>Eurotiomycetes</taxon>
        <taxon>Eurotiomycetidae</taxon>
        <taxon>Eurotiales</taxon>
        <taxon>Aspergillaceae</taxon>
        <taxon>Penicillium</taxon>
    </lineage>
</organism>
<evidence type="ECO:0000256" key="3">
    <source>
        <dbReference type="ARBA" id="ARBA00022617"/>
    </source>
</evidence>
<dbReference type="GO" id="GO:0020037">
    <property type="term" value="F:heme binding"/>
    <property type="evidence" value="ECO:0007669"/>
    <property type="project" value="InterPro"/>
</dbReference>
<dbReference type="GO" id="GO:0043386">
    <property type="term" value="P:mycotoxin biosynthetic process"/>
    <property type="evidence" value="ECO:0007669"/>
    <property type="project" value="UniProtKB-ARBA"/>
</dbReference>
<comment type="similarity">
    <text evidence="2 9">Belongs to the cytochrome P450 family.</text>
</comment>
<dbReference type="PROSITE" id="PS00086">
    <property type="entry name" value="CYTOCHROME_P450"/>
    <property type="match status" value="1"/>
</dbReference>
<feature type="binding site" description="axial binding residue" evidence="8">
    <location>
        <position position="453"/>
    </location>
    <ligand>
        <name>heme</name>
        <dbReference type="ChEBI" id="CHEBI:30413"/>
    </ligand>
    <ligandPart>
        <name>Fe</name>
        <dbReference type="ChEBI" id="CHEBI:18248"/>
    </ligandPart>
</feature>
<name>A0A9W4HTC0_PENOL</name>
<dbReference type="Proteomes" id="UP001153618">
    <property type="component" value="Unassembled WGS sequence"/>
</dbReference>
<evidence type="ECO:0008006" key="12">
    <source>
        <dbReference type="Google" id="ProtNLM"/>
    </source>
</evidence>